<evidence type="ECO:0000313" key="6">
    <source>
        <dbReference type="EMBL" id="GEK45263.1"/>
    </source>
</evidence>
<dbReference type="InterPro" id="IPR029787">
    <property type="entry name" value="Nucleotide_cyclase"/>
</dbReference>
<dbReference type="PROSITE" id="PS50887">
    <property type="entry name" value="GGDEF"/>
    <property type="match status" value="1"/>
</dbReference>
<dbReference type="Gene3D" id="3.30.70.270">
    <property type="match status" value="1"/>
</dbReference>
<dbReference type="GO" id="GO:1902201">
    <property type="term" value="P:negative regulation of bacterial-type flagellum-dependent cell motility"/>
    <property type="evidence" value="ECO:0007669"/>
    <property type="project" value="TreeGrafter"/>
</dbReference>
<protein>
    <recommendedName>
        <fullName evidence="2">diguanylate cyclase</fullName>
        <ecNumber evidence="2">2.7.7.65</ecNumber>
    </recommendedName>
</protein>
<keyword evidence="4" id="KW-0812">Transmembrane</keyword>
<dbReference type="InterPro" id="IPR050469">
    <property type="entry name" value="Diguanylate_Cyclase"/>
</dbReference>
<feature type="transmembrane region" description="Helical" evidence="4">
    <location>
        <begin position="75"/>
        <end position="95"/>
    </location>
</feature>
<feature type="domain" description="GGDEF" evidence="5">
    <location>
        <begin position="257"/>
        <end position="390"/>
    </location>
</feature>
<dbReference type="SMART" id="SM00267">
    <property type="entry name" value="GGDEF"/>
    <property type="match status" value="1"/>
</dbReference>
<dbReference type="EC" id="2.7.7.65" evidence="2"/>
<keyword evidence="4" id="KW-0472">Membrane</keyword>
<dbReference type="GO" id="GO:0016301">
    <property type="term" value="F:kinase activity"/>
    <property type="evidence" value="ECO:0007669"/>
    <property type="project" value="UniProtKB-KW"/>
</dbReference>
<dbReference type="EMBL" id="BJUJ01000091">
    <property type="protein sequence ID" value="GEK45263.1"/>
    <property type="molecule type" value="Genomic_DNA"/>
</dbReference>
<dbReference type="FunFam" id="3.30.70.270:FF:000001">
    <property type="entry name" value="Diguanylate cyclase domain protein"/>
    <property type="match status" value="1"/>
</dbReference>
<reference evidence="6 7" key="1">
    <citation type="submission" date="2019-07" db="EMBL/GenBank/DDBJ databases">
        <title>Whole genome shotgun sequence of Acinetobacter johnsonii NBRC 102197.</title>
        <authorList>
            <person name="Hosoyama A."/>
            <person name="Uohara A."/>
            <person name="Ohji S."/>
            <person name="Ichikawa N."/>
        </authorList>
    </citation>
    <scope>NUCLEOTIDE SEQUENCE [LARGE SCALE GENOMIC DNA]</scope>
    <source>
        <strain evidence="6 7">NBRC 102197</strain>
    </source>
</reference>
<feature type="transmembrane region" description="Helical" evidence="4">
    <location>
        <begin position="104"/>
        <end position="122"/>
    </location>
</feature>
<dbReference type="NCBIfam" id="TIGR00254">
    <property type="entry name" value="GGDEF"/>
    <property type="match status" value="1"/>
</dbReference>
<comment type="caution">
    <text evidence="6">The sequence shown here is derived from an EMBL/GenBank/DDBJ whole genome shotgun (WGS) entry which is preliminary data.</text>
</comment>
<organism evidence="6 7">
    <name type="scientific">Acinetobacter johnsonii</name>
    <dbReference type="NCBI Taxonomy" id="40214"/>
    <lineage>
        <taxon>Bacteria</taxon>
        <taxon>Pseudomonadati</taxon>
        <taxon>Pseudomonadota</taxon>
        <taxon>Gammaproteobacteria</taxon>
        <taxon>Moraxellales</taxon>
        <taxon>Moraxellaceae</taxon>
        <taxon>Acinetobacter</taxon>
    </lineage>
</organism>
<dbReference type="GO" id="GO:0005886">
    <property type="term" value="C:plasma membrane"/>
    <property type="evidence" value="ECO:0007669"/>
    <property type="project" value="TreeGrafter"/>
</dbReference>
<dbReference type="InterPro" id="IPR000160">
    <property type="entry name" value="GGDEF_dom"/>
</dbReference>
<accession>A0AAV3WG10</accession>
<dbReference type="SUPFAM" id="SSF55073">
    <property type="entry name" value="Nucleotide cyclase"/>
    <property type="match status" value="1"/>
</dbReference>
<dbReference type="PANTHER" id="PTHR45138">
    <property type="entry name" value="REGULATORY COMPONENTS OF SENSORY TRANSDUCTION SYSTEM"/>
    <property type="match status" value="1"/>
</dbReference>
<evidence type="ECO:0000256" key="4">
    <source>
        <dbReference type="SAM" id="Phobius"/>
    </source>
</evidence>
<evidence type="ECO:0000313" key="7">
    <source>
        <dbReference type="Proteomes" id="UP000321274"/>
    </source>
</evidence>
<dbReference type="CDD" id="cd01949">
    <property type="entry name" value="GGDEF"/>
    <property type="match status" value="1"/>
</dbReference>
<dbReference type="PANTHER" id="PTHR45138:SF9">
    <property type="entry name" value="DIGUANYLATE CYCLASE DGCM-RELATED"/>
    <property type="match status" value="1"/>
</dbReference>
<keyword evidence="6" id="KW-0418">Kinase</keyword>
<evidence type="ECO:0000256" key="1">
    <source>
        <dbReference type="ARBA" id="ARBA00001946"/>
    </source>
</evidence>
<dbReference type="InterPro" id="IPR043128">
    <property type="entry name" value="Rev_trsase/Diguanyl_cyclase"/>
</dbReference>
<feature type="transmembrane region" description="Helical" evidence="4">
    <location>
        <begin position="36"/>
        <end position="55"/>
    </location>
</feature>
<name>A0AAV3WG10_ACIJO</name>
<evidence type="ECO:0000256" key="2">
    <source>
        <dbReference type="ARBA" id="ARBA00012528"/>
    </source>
</evidence>
<dbReference type="Pfam" id="PF00990">
    <property type="entry name" value="GGDEF"/>
    <property type="match status" value="1"/>
</dbReference>
<sequence length="411" mass="47196">MSSWFSISKQLSNSKLSHYLLEEKVIMNWDTLKKCILILVLGCCVNLIWLVWETFVLFNSEYWHVVNVQLLRHKLVINSIFFITLLGLIYPCYALQKQAWVKRFLPYIAIGILIISLCYNGYMIGVFSPVTMVVYICLIAVGLVLFERKIVYAMLVPATCFLTFSGYLSFIDVIPYAPIFQIDGQLFLNGFWLLSMLYFVIPILIICLILFEILLSQWRHRERLIQHLSQIDPLTNTFNRRRISQSLEYLHQQDPHNPYAVVLLDLDHFKSINDQFGHHMGDNVLIAVSQELNDQIQKHDLVGRFGGEEFILILKHASLPKAYQIAERCRTTIEALVISNDEGQSIRVTASFGIAQSHHGLRPQQVLSQADKALYAAKASGRNQIKCYLEINPGEIKYSAVCADTQYISPN</sequence>
<comment type="catalytic activity">
    <reaction evidence="3">
        <text>2 GTP = 3',3'-c-di-GMP + 2 diphosphate</text>
        <dbReference type="Rhea" id="RHEA:24898"/>
        <dbReference type="ChEBI" id="CHEBI:33019"/>
        <dbReference type="ChEBI" id="CHEBI:37565"/>
        <dbReference type="ChEBI" id="CHEBI:58805"/>
        <dbReference type="EC" id="2.7.7.65"/>
    </reaction>
</comment>
<evidence type="ECO:0000256" key="3">
    <source>
        <dbReference type="ARBA" id="ARBA00034247"/>
    </source>
</evidence>
<dbReference type="GO" id="GO:0043709">
    <property type="term" value="P:cell adhesion involved in single-species biofilm formation"/>
    <property type="evidence" value="ECO:0007669"/>
    <property type="project" value="TreeGrafter"/>
</dbReference>
<dbReference type="Proteomes" id="UP000321274">
    <property type="component" value="Unassembled WGS sequence"/>
</dbReference>
<feature type="transmembrane region" description="Helical" evidence="4">
    <location>
        <begin position="191"/>
        <end position="215"/>
    </location>
</feature>
<evidence type="ECO:0000259" key="5">
    <source>
        <dbReference type="PROSITE" id="PS50887"/>
    </source>
</evidence>
<keyword evidence="4" id="KW-1133">Transmembrane helix</keyword>
<comment type="cofactor">
    <cofactor evidence="1">
        <name>Mg(2+)</name>
        <dbReference type="ChEBI" id="CHEBI:18420"/>
    </cofactor>
</comment>
<keyword evidence="6" id="KW-0808">Transferase</keyword>
<gene>
    <name evidence="6" type="primary">pleD</name>
    <name evidence="6" type="ORF">AJO04nite_25210</name>
</gene>
<feature type="transmembrane region" description="Helical" evidence="4">
    <location>
        <begin position="151"/>
        <end position="171"/>
    </location>
</feature>
<proteinExistence type="predicted"/>
<feature type="transmembrane region" description="Helical" evidence="4">
    <location>
        <begin position="128"/>
        <end position="146"/>
    </location>
</feature>
<dbReference type="RefSeq" id="WP_171355040.1">
    <property type="nucleotide sequence ID" value="NZ_BJUJ01000091.1"/>
</dbReference>
<dbReference type="AlphaFoldDB" id="A0AAV3WG10"/>
<dbReference type="GO" id="GO:0052621">
    <property type="term" value="F:diguanylate cyclase activity"/>
    <property type="evidence" value="ECO:0007669"/>
    <property type="project" value="UniProtKB-EC"/>
</dbReference>